<evidence type="ECO:0000313" key="11">
    <source>
        <dbReference type="EMBL" id="TFV11132.1"/>
    </source>
</evidence>
<organism evidence="11 12">
    <name type="scientific">Muribacter muris</name>
    <dbReference type="NCBI Taxonomy" id="67855"/>
    <lineage>
        <taxon>Bacteria</taxon>
        <taxon>Pseudomonadati</taxon>
        <taxon>Pseudomonadota</taxon>
        <taxon>Gammaproteobacteria</taxon>
        <taxon>Pasteurellales</taxon>
        <taxon>Pasteurellaceae</taxon>
        <taxon>Muribacter</taxon>
    </lineage>
</organism>
<feature type="signal peptide" evidence="8">
    <location>
        <begin position="1"/>
        <end position="23"/>
    </location>
</feature>
<evidence type="ECO:0000259" key="10">
    <source>
        <dbReference type="Pfam" id="PF24575"/>
    </source>
</evidence>
<dbReference type="SUPFAM" id="SSF48452">
    <property type="entry name" value="TPR-like"/>
    <property type="match status" value="1"/>
</dbReference>
<dbReference type="Gene3D" id="1.25.40.10">
    <property type="entry name" value="Tetratricopeptide repeat domain"/>
    <property type="match status" value="1"/>
</dbReference>
<accession>A0A4Y9K0T7</accession>
<evidence type="ECO:0000256" key="4">
    <source>
        <dbReference type="ARBA" id="ARBA00022729"/>
    </source>
</evidence>
<protein>
    <submittedName>
        <fullName evidence="11">DUF560 domain-containing protein</fullName>
    </submittedName>
</protein>
<evidence type="ECO:0000256" key="7">
    <source>
        <dbReference type="ARBA" id="ARBA00023609"/>
    </source>
</evidence>
<feature type="chain" id="PRO_5021250685" evidence="8">
    <location>
        <begin position="24"/>
        <end position="478"/>
    </location>
</feature>
<dbReference type="InterPro" id="IPR057556">
    <property type="entry name" value="TPR_Slam"/>
</dbReference>
<comment type="similarity">
    <text evidence="7">Belongs to the Slam family.</text>
</comment>
<dbReference type="EMBL" id="SPPA01000007">
    <property type="protein sequence ID" value="TFV11132.1"/>
    <property type="molecule type" value="Genomic_DNA"/>
</dbReference>
<comment type="subcellular location">
    <subcellularLocation>
        <location evidence="1">Cell outer membrane</location>
        <topology evidence="1">Multi-pass membrane protein</topology>
    </subcellularLocation>
</comment>
<evidence type="ECO:0000256" key="8">
    <source>
        <dbReference type="SAM" id="SignalP"/>
    </source>
</evidence>
<evidence type="ECO:0000313" key="12">
    <source>
        <dbReference type="Proteomes" id="UP000297396"/>
    </source>
</evidence>
<dbReference type="InterPro" id="IPR007655">
    <property type="entry name" value="Slam_C"/>
</dbReference>
<evidence type="ECO:0000259" key="9">
    <source>
        <dbReference type="Pfam" id="PF04575"/>
    </source>
</evidence>
<name>A0A4Y9K0T7_9PAST</name>
<evidence type="ECO:0000256" key="3">
    <source>
        <dbReference type="ARBA" id="ARBA00022692"/>
    </source>
</evidence>
<sequence>MKSSYFFPCAILTLACLPPALWANPPELEVKVATPDPRPQAVRMVGNFANFDPAELKTATTKELRENPELTRTLLNRVIDSGQFHLLPDLLAIYRQTAQPDPILIDYSEAILFGLRGEYRRGIALYQRILAAHPDFDPVRFRLAQILFDDRQHRAAADHFRRLQAVRLPPQIATLTTQYLAAIAQRSQWQFHFGVNYLQENNVNNASADRYIYLGNVPFEKTPDSLPQKAHGLNYVFNAEKSINLVGSHYAKIENNFHGKTFWDNYAYDDQSDRLSVGYQYLRAKTGVALLPFYEMRWYGNHRYNRGYGVRGELNHWFSPKWQLSLAAERGELKHRAAENRAADGHNLLLSATLLHLLNANSYLYLGSDYLADRPREAAFGSDRKTVRLGWGQAWWGGISSRVQLSYGKRDFLALHKLFLQVRHDKEWAATLTLWKRDFYYWGITPKLTFSYNKVKSNLAQLYSTEKKRLFLSLEKAF</sequence>
<reference evidence="11 12" key="1">
    <citation type="submission" date="2019-03" db="EMBL/GenBank/DDBJ databases">
        <title>Diversity of the mouse oral microbiome.</title>
        <authorList>
            <person name="Joseph S."/>
            <person name="Aduse-Opoku J."/>
            <person name="Curtis M."/>
            <person name="Wade W."/>
            <person name="Hashim A."/>
        </authorList>
    </citation>
    <scope>NUCLEOTIDE SEQUENCE [LARGE SCALE GENOMIC DNA]</scope>
    <source>
        <strain evidence="11 12">WT12</strain>
    </source>
</reference>
<evidence type="ECO:0000256" key="2">
    <source>
        <dbReference type="ARBA" id="ARBA00022452"/>
    </source>
</evidence>
<gene>
    <name evidence="11" type="ORF">E4T80_04325</name>
</gene>
<dbReference type="AlphaFoldDB" id="A0A4Y9K0T7"/>
<keyword evidence="5" id="KW-0472">Membrane</keyword>
<keyword evidence="3" id="KW-0812">Transmembrane</keyword>
<evidence type="ECO:0000256" key="1">
    <source>
        <dbReference type="ARBA" id="ARBA00004571"/>
    </source>
</evidence>
<dbReference type="Pfam" id="PF24575">
    <property type="entry name" value="TPR_Slam"/>
    <property type="match status" value="1"/>
</dbReference>
<dbReference type="Proteomes" id="UP000297396">
    <property type="component" value="Unassembled WGS sequence"/>
</dbReference>
<dbReference type="InterPro" id="IPR011990">
    <property type="entry name" value="TPR-like_helical_dom_sf"/>
</dbReference>
<keyword evidence="2" id="KW-1134">Transmembrane beta strand</keyword>
<keyword evidence="4 8" id="KW-0732">Signal</keyword>
<dbReference type="OrthoDB" id="8606547at2"/>
<keyword evidence="6" id="KW-0998">Cell outer membrane</keyword>
<dbReference type="Pfam" id="PF04575">
    <property type="entry name" value="SlipAM"/>
    <property type="match status" value="1"/>
</dbReference>
<dbReference type="GO" id="GO:0009279">
    <property type="term" value="C:cell outer membrane"/>
    <property type="evidence" value="ECO:0007669"/>
    <property type="project" value="UniProtKB-SubCell"/>
</dbReference>
<dbReference type="RefSeq" id="WP_135055291.1">
    <property type="nucleotide sequence ID" value="NZ_JADGLC010000007.1"/>
</dbReference>
<feature type="domain" description="Surface lipoprotein assembly modifier N-terminal TPR repeats region" evidence="10">
    <location>
        <begin position="59"/>
        <end position="160"/>
    </location>
</feature>
<dbReference type="PROSITE" id="PS51257">
    <property type="entry name" value="PROKAR_LIPOPROTEIN"/>
    <property type="match status" value="1"/>
</dbReference>
<evidence type="ECO:0000256" key="6">
    <source>
        <dbReference type="ARBA" id="ARBA00023237"/>
    </source>
</evidence>
<comment type="caution">
    <text evidence="11">The sequence shown here is derived from an EMBL/GenBank/DDBJ whole genome shotgun (WGS) entry which is preliminary data.</text>
</comment>
<evidence type="ECO:0000256" key="5">
    <source>
        <dbReference type="ARBA" id="ARBA00023136"/>
    </source>
</evidence>
<proteinExistence type="inferred from homology"/>
<feature type="domain" description="Surface lipoprotein assembly modifier C-terminal" evidence="9">
    <location>
        <begin position="189"/>
        <end position="478"/>
    </location>
</feature>